<accession>A0A553BHE8</accession>
<dbReference type="Proteomes" id="UP000318528">
    <property type="component" value="Unassembled WGS sequence"/>
</dbReference>
<comment type="caution">
    <text evidence="2">The sequence shown here is derived from an EMBL/GenBank/DDBJ whole genome shotgun (WGS) entry which is preliminary data.</text>
</comment>
<evidence type="ECO:0000313" key="1">
    <source>
        <dbReference type="EMBL" id="TRX04066.1"/>
    </source>
</evidence>
<name>A0A553BHE8_9FLAO</name>
<organism evidence="2 4">
    <name type="scientific">Flavobacterium gawalongense</name>
    <dbReference type="NCBI Taxonomy" id="2594432"/>
    <lineage>
        <taxon>Bacteria</taxon>
        <taxon>Pseudomonadati</taxon>
        <taxon>Bacteroidota</taxon>
        <taxon>Flavobacteriia</taxon>
        <taxon>Flavobacteriales</taxon>
        <taxon>Flavobacteriaceae</taxon>
        <taxon>Flavobacterium</taxon>
    </lineage>
</organism>
<gene>
    <name evidence="2" type="ORF">FNW11_12535</name>
    <name evidence="1" type="ORF">FNW12_14660</name>
</gene>
<dbReference type="OrthoDB" id="1148517at2"/>
<keyword evidence="3" id="KW-1185">Reference proteome</keyword>
<dbReference type="RefSeq" id="WP_143386357.1">
    <property type="nucleotide sequence ID" value="NZ_VJZL01000024.1"/>
</dbReference>
<evidence type="ECO:0000313" key="2">
    <source>
        <dbReference type="EMBL" id="TRX07666.1"/>
    </source>
</evidence>
<proteinExistence type="predicted"/>
<sequence>MKQILFFIIISIGISSKSYSQIEFSKKFKAIPPINKSPKFKKVVPPETDIPPTYTPNVFKSPEIKTPGSVLKIGEASTINMTPKNDFANPGDVYMDKMEKDLGKTLVREGLKEDSRLLVKIDVNFGEIRTKSEFFVIKYRDFGQIDGDLAKATMNESIVQERLLMKENYQQFKIFLKEGINTFEIEALNRGALGGNTAEFQIYDDKGKLIKSDYWENWDAGVKGKFVIIRE</sequence>
<dbReference type="AlphaFoldDB" id="A0A553BHE8"/>
<dbReference type="Proteomes" id="UP000318669">
    <property type="component" value="Unassembled WGS sequence"/>
</dbReference>
<dbReference type="EMBL" id="VJZN01000030">
    <property type="protein sequence ID" value="TRX04066.1"/>
    <property type="molecule type" value="Genomic_DNA"/>
</dbReference>
<dbReference type="EMBL" id="VJZL01000024">
    <property type="protein sequence ID" value="TRX07666.1"/>
    <property type="molecule type" value="Genomic_DNA"/>
</dbReference>
<evidence type="ECO:0000313" key="3">
    <source>
        <dbReference type="Proteomes" id="UP000318528"/>
    </source>
</evidence>
<protein>
    <submittedName>
        <fullName evidence="2">Uncharacterized protein</fullName>
    </submittedName>
</protein>
<evidence type="ECO:0000313" key="4">
    <source>
        <dbReference type="Proteomes" id="UP000318669"/>
    </source>
</evidence>
<reference evidence="3 4" key="1">
    <citation type="submission" date="2019-07" db="EMBL/GenBank/DDBJ databases">
        <title>Novel species of Flavobacterium.</title>
        <authorList>
            <person name="Liu Q."/>
            <person name="Xin Y.-H."/>
        </authorList>
    </citation>
    <scope>NUCLEOTIDE SEQUENCE [LARGE SCALE GENOMIC DNA]</scope>
    <source>
        <strain evidence="1 3">GSP39</strain>
        <strain evidence="2 4">GSR22</strain>
    </source>
</reference>